<dbReference type="Proteomes" id="UP000432727">
    <property type="component" value="Unassembled WGS sequence"/>
</dbReference>
<evidence type="ECO:0000313" key="2">
    <source>
        <dbReference type="Proteomes" id="UP000432727"/>
    </source>
</evidence>
<evidence type="ECO:0000313" key="1">
    <source>
        <dbReference type="EMBL" id="MXO94851.1"/>
    </source>
</evidence>
<gene>
    <name evidence="1" type="ORF">GRI34_00275</name>
</gene>
<dbReference type="RefSeq" id="WP_160594230.1">
    <property type="nucleotide sequence ID" value="NZ_WTYI01000001.1"/>
</dbReference>
<reference evidence="1 2" key="1">
    <citation type="submission" date="2019-12" db="EMBL/GenBank/DDBJ databases">
        <title>Genomic-based taxomic classification of the family Erythrobacteraceae.</title>
        <authorList>
            <person name="Xu L."/>
        </authorList>
    </citation>
    <scope>NUCLEOTIDE SEQUENCE [LARGE SCALE GENOMIC DNA]</scope>
    <source>
        <strain evidence="1 2">JCM 12189</strain>
    </source>
</reference>
<name>A0A6I4TIJ4_9SPHN</name>
<dbReference type="OrthoDB" id="256753at2"/>
<sequence>MRCLAQDVLLDHKVEDLIADGCSLPRWGFAIPGPYNGATGEERVYAWQKNQIAWRLGWLPRNQTCSICETRPADQGHQEIYMRAFALMPVCRSCHVRLHRRFGDPDRWQAFVDQLSPDNWARMLLPEQLDRVDAMRIAAELDWLSALAAFSEVWRAAR</sequence>
<dbReference type="EMBL" id="WTYI01000001">
    <property type="protein sequence ID" value="MXO94851.1"/>
    <property type="molecule type" value="Genomic_DNA"/>
</dbReference>
<dbReference type="AlphaFoldDB" id="A0A6I4TIJ4"/>
<organism evidence="1 2">
    <name type="scientific">Qipengyuania aquimaris</name>
    <dbReference type="NCBI Taxonomy" id="255984"/>
    <lineage>
        <taxon>Bacteria</taxon>
        <taxon>Pseudomonadati</taxon>
        <taxon>Pseudomonadota</taxon>
        <taxon>Alphaproteobacteria</taxon>
        <taxon>Sphingomonadales</taxon>
        <taxon>Erythrobacteraceae</taxon>
        <taxon>Qipengyuania</taxon>
    </lineage>
</organism>
<accession>A0A6I4TIJ4</accession>
<comment type="caution">
    <text evidence="1">The sequence shown here is derived from an EMBL/GenBank/DDBJ whole genome shotgun (WGS) entry which is preliminary data.</text>
</comment>
<keyword evidence="2" id="KW-1185">Reference proteome</keyword>
<protein>
    <submittedName>
        <fullName evidence="1">Uncharacterized protein</fullName>
    </submittedName>
</protein>
<proteinExistence type="predicted"/>